<dbReference type="Proteomes" id="UP001617213">
    <property type="component" value="Unassembled WGS sequence"/>
</dbReference>
<organism evidence="1 2">
    <name type="scientific">Pseudomonas sivasensis</name>
    <dbReference type="NCBI Taxonomy" id="1880678"/>
    <lineage>
        <taxon>Bacteria</taxon>
        <taxon>Pseudomonadati</taxon>
        <taxon>Pseudomonadota</taxon>
        <taxon>Gammaproteobacteria</taxon>
        <taxon>Pseudomonadales</taxon>
        <taxon>Pseudomonadaceae</taxon>
        <taxon>Pseudomonas</taxon>
    </lineage>
</organism>
<keyword evidence="2" id="KW-1185">Reference proteome</keyword>
<dbReference type="RefSeq" id="WP_401382622.1">
    <property type="nucleotide sequence ID" value="NZ_JBIUWZ010000029.1"/>
</dbReference>
<proteinExistence type="predicted"/>
<accession>A0ABW8E2Q5</accession>
<protein>
    <submittedName>
        <fullName evidence="1">Uncharacterized protein</fullName>
    </submittedName>
</protein>
<evidence type="ECO:0000313" key="2">
    <source>
        <dbReference type="Proteomes" id="UP001617213"/>
    </source>
</evidence>
<sequence length="103" mass="11162">MSPLPRFTHVKYNNSRGRHIAGEKASCRSSRHSVAAVNRSTDTCCDASNSAVPCCNSPHCGGPGNLAGTPSTEVRTATTCNNTRYNSNYRRVATSDYLNFFIC</sequence>
<evidence type="ECO:0000313" key="1">
    <source>
        <dbReference type="EMBL" id="MFJ2680135.1"/>
    </source>
</evidence>
<comment type="caution">
    <text evidence="1">The sequence shown here is derived from an EMBL/GenBank/DDBJ whole genome shotgun (WGS) entry which is preliminary data.</text>
</comment>
<reference evidence="1 2" key="1">
    <citation type="submission" date="2024-10" db="EMBL/GenBank/DDBJ databases">
        <title>The Natural Products Discovery Center: Release of the First 8490 Sequenced Strains for Exploring Actinobacteria Biosynthetic Diversity.</title>
        <authorList>
            <person name="Kalkreuter E."/>
            <person name="Kautsar S.A."/>
            <person name="Yang D."/>
            <person name="Bader C.D."/>
            <person name="Teijaro C.N."/>
            <person name="Fluegel L."/>
            <person name="Davis C.M."/>
            <person name="Simpson J.R."/>
            <person name="Lauterbach L."/>
            <person name="Steele A.D."/>
            <person name="Gui C."/>
            <person name="Meng S."/>
            <person name="Li G."/>
            <person name="Viehrig K."/>
            <person name="Ye F."/>
            <person name="Su P."/>
            <person name="Kiefer A.F."/>
            <person name="Nichols A."/>
            <person name="Cepeda A.J."/>
            <person name="Yan W."/>
            <person name="Fan B."/>
            <person name="Jiang Y."/>
            <person name="Adhikari A."/>
            <person name="Zheng C.-J."/>
            <person name="Schuster L."/>
            <person name="Cowan T.M."/>
            <person name="Smanski M.J."/>
            <person name="Chevrette M.G."/>
            <person name="De Carvalho L.P.S."/>
            <person name="Shen B."/>
        </authorList>
    </citation>
    <scope>NUCLEOTIDE SEQUENCE [LARGE SCALE GENOMIC DNA]</scope>
    <source>
        <strain evidence="1 2">NPDC087581</strain>
    </source>
</reference>
<name>A0ABW8E2Q5_9PSED</name>
<dbReference type="EMBL" id="JBIUWZ010000029">
    <property type="protein sequence ID" value="MFJ2680135.1"/>
    <property type="molecule type" value="Genomic_DNA"/>
</dbReference>
<gene>
    <name evidence="1" type="ORF">ACIOWJ_18860</name>
</gene>